<sequence>MNIFRTECFLAHLKLQQCGGSSFISSQAASTRADSRLVPRMKWLQEMMQSFISSTGASDLQGRSCARGHVGLAMPVAIACLRKYKSKPIFSSRFAARWLAGGEGFGEIRLAGEEVVFSGSHGGWERQAAHILAWRWPGIVVAARKWSSPVVTVVGRDREPVGLAYADVRVENDSTIGKDIT</sequence>
<comment type="caution">
    <text evidence="1">The sequence shown here is derived from an EMBL/GenBank/DDBJ whole genome shotgun (WGS) entry which is preliminary data.</text>
</comment>
<proteinExistence type="predicted"/>
<dbReference type="EMBL" id="JAVXUP010000469">
    <property type="protein sequence ID" value="KAK3027251.1"/>
    <property type="molecule type" value="Genomic_DNA"/>
</dbReference>
<gene>
    <name evidence="1" type="ORF">RJ639_041669</name>
</gene>
<accession>A0AA88WG73</accession>
<protein>
    <submittedName>
        <fullName evidence="1">Uncharacterized protein</fullName>
    </submittedName>
</protein>
<dbReference type="AlphaFoldDB" id="A0AA88WG73"/>
<reference evidence="1" key="1">
    <citation type="submission" date="2022-12" db="EMBL/GenBank/DDBJ databases">
        <title>Draft genome assemblies for two species of Escallonia (Escalloniales).</title>
        <authorList>
            <person name="Chanderbali A."/>
            <person name="Dervinis C."/>
            <person name="Anghel I."/>
            <person name="Soltis D."/>
            <person name="Soltis P."/>
            <person name="Zapata F."/>
        </authorList>
    </citation>
    <scope>NUCLEOTIDE SEQUENCE</scope>
    <source>
        <strain evidence="1">UCBG64.0493</strain>
        <tissue evidence="1">Leaf</tissue>
    </source>
</reference>
<evidence type="ECO:0000313" key="2">
    <source>
        <dbReference type="Proteomes" id="UP001188597"/>
    </source>
</evidence>
<evidence type="ECO:0000313" key="1">
    <source>
        <dbReference type="EMBL" id="KAK3027251.1"/>
    </source>
</evidence>
<dbReference type="Proteomes" id="UP001188597">
    <property type="component" value="Unassembled WGS sequence"/>
</dbReference>
<organism evidence="1 2">
    <name type="scientific">Escallonia herrerae</name>
    <dbReference type="NCBI Taxonomy" id="1293975"/>
    <lineage>
        <taxon>Eukaryota</taxon>
        <taxon>Viridiplantae</taxon>
        <taxon>Streptophyta</taxon>
        <taxon>Embryophyta</taxon>
        <taxon>Tracheophyta</taxon>
        <taxon>Spermatophyta</taxon>
        <taxon>Magnoliopsida</taxon>
        <taxon>eudicotyledons</taxon>
        <taxon>Gunneridae</taxon>
        <taxon>Pentapetalae</taxon>
        <taxon>asterids</taxon>
        <taxon>campanulids</taxon>
        <taxon>Escalloniales</taxon>
        <taxon>Escalloniaceae</taxon>
        <taxon>Escallonia</taxon>
    </lineage>
</organism>
<name>A0AA88WG73_9ASTE</name>
<keyword evidence="2" id="KW-1185">Reference proteome</keyword>